<dbReference type="SUPFAM" id="SSF52540">
    <property type="entry name" value="P-loop containing nucleoside triphosphate hydrolases"/>
    <property type="match status" value="1"/>
</dbReference>
<evidence type="ECO:0000256" key="6">
    <source>
        <dbReference type="ARBA" id="ARBA00022884"/>
    </source>
</evidence>
<dbReference type="GO" id="GO:0005524">
    <property type="term" value="F:ATP binding"/>
    <property type="evidence" value="ECO:0007669"/>
    <property type="project" value="UniProtKB-KW"/>
</dbReference>
<gene>
    <name evidence="10" type="ORF">X975_13194</name>
</gene>
<dbReference type="STRING" id="407821.A0A087URS4"/>
<dbReference type="InterPro" id="IPR001374">
    <property type="entry name" value="R3H_dom"/>
</dbReference>
<keyword evidence="5" id="KW-0067">ATP-binding</keyword>
<keyword evidence="11" id="KW-1185">Reference proteome</keyword>
<dbReference type="OrthoDB" id="6413115at2759"/>
<dbReference type="SUPFAM" id="SSF82708">
    <property type="entry name" value="R3H domain"/>
    <property type="match status" value="1"/>
</dbReference>
<evidence type="ECO:0000259" key="8">
    <source>
        <dbReference type="PROSITE" id="PS51061"/>
    </source>
</evidence>
<dbReference type="Gene3D" id="3.40.50.300">
    <property type="entry name" value="P-loop containing nucleotide triphosphate hydrolases"/>
    <property type="match status" value="1"/>
</dbReference>
<dbReference type="Gene3D" id="3.30.1370.50">
    <property type="entry name" value="R3H-like domain"/>
    <property type="match status" value="1"/>
</dbReference>
<evidence type="ECO:0000256" key="3">
    <source>
        <dbReference type="ARBA" id="ARBA00022801"/>
    </source>
</evidence>
<feature type="domain" description="R3H" evidence="8">
    <location>
        <begin position="11"/>
        <end position="75"/>
    </location>
</feature>
<dbReference type="GO" id="GO:0016787">
    <property type="term" value="F:hydrolase activity"/>
    <property type="evidence" value="ECO:0007669"/>
    <property type="project" value="UniProtKB-KW"/>
</dbReference>
<keyword evidence="3" id="KW-0378">Hydrolase</keyword>
<evidence type="ECO:0000256" key="2">
    <source>
        <dbReference type="ARBA" id="ARBA00022741"/>
    </source>
</evidence>
<keyword evidence="2" id="KW-0547">Nucleotide-binding</keyword>
<dbReference type="SMART" id="SM00393">
    <property type="entry name" value="R3H"/>
    <property type="match status" value="1"/>
</dbReference>
<dbReference type="GO" id="GO:0004386">
    <property type="term" value="F:helicase activity"/>
    <property type="evidence" value="ECO:0007669"/>
    <property type="project" value="UniProtKB-KW"/>
</dbReference>
<dbReference type="InterPro" id="IPR027417">
    <property type="entry name" value="P-loop_NTPase"/>
</dbReference>
<comment type="subcellular location">
    <subcellularLocation>
        <location evidence="1">Nucleus</location>
    </subcellularLocation>
</comment>
<organism evidence="10 11">
    <name type="scientific">Stegodyphus mimosarum</name>
    <name type="common">African social velvet spider</name>
    <dbReference type="NCBI Taxonomy" id="407821"/>
    <lineage>
        <taxon>Eukaryota</taxon>
        <taxon>Metazoa</taxon>
        <taxon>Ecdysozoa</taxon>
        <taxon>Arthropoda</taxon>
        <taxon>Chelicerata</taxon>
        <taxon>Arachnida</taxon>
        <taxon>Araneae</taxon>
        <taxon>Araneomorphae</taxon>
        <taxon>Entelegynae</taxon>
        <taxon>Eresoidea</taxon>
        <taxon>Eresidae</taxon>
        <taxon>Stegodyphus</taxon>
    </lineage>
</organism>
<dbReference type="InterPro" id="IPR036867">
    <property type="entry name" value="R3H_dom_sf"/>
</dbReference>
<keyword evidence="4 10" id="KW-0347">Helicase</keyword>
<feature type="domain" description="Helicase ATP-binding" evidence="9">
    <location>
        <begin position="170"/>
        <end position="264"/>
    </location>
</feature>
<reference evidence="10 11" key="1">
    <citation type="submission" date="2013-11" db="EMBL/GenBank/DDBJ databases">
        <title>Genome sequencing of Stegodyphus mimosarum.</title>
        <authorList>
            <person name="Bechsgaard J."/>
        </authorList>
    </citation>
    <scope>NUCLEOTIDE SEQUENCE [LARGE SCALE GENOMIC DNA]</scope>
</reference>
<proteinExistence type="predicted"/>
<evidence type="ECO:0000256" key="4">
    <source>
        <dbReference type="ARBA" id="ARBA00022806"/>
    </source>
</evidence>
<evidence type="ECO:0000256" key="5">
    <source>
        <dbReference type="ARBA" id="ARBA00022840"/>
    </source>
</evidence>
<dbReference type="GO" id="GO:0003677">
    <property type="term" value="F:DNA binding"/>
    <property type="evidence" value="ECO:0007669"/>
    <property type="project" value="UniProtKB-ARBA"/>
</dbReference>
<dbReference type="PANTHER" id="PTHR18934">
    <property type="entry name" value="ATP-DEPENDENT RNA HELICASE"/>
    <property type="match status" value="1"/>
</dbReference>
<dbReference type="AlphaFoldDB" id="A0A087URS4"/>
<name>A0A087URS4_STEMI</name>
<dbReference type="GO" id="GO:0005634">
    <property type="term" value="C:nucleus"/>
    <property type="evidence" value="ECO:0007669"/>
    <property type="project" value="UniProtKB-SubCell"/>
</dbReference>
<evidence type="ECO:0000256" key="7">
    <source>
        <dbReference type="ARBA" id="ARBA00023242"/>
    </source>
</evidence>
<evidence type="ECO:0000256" key="1">
    <source>
        <dbReference type="ARBA" id="ARBA00004123"/>
    </source>
</evidence>
<evidence type="ECO:0000313" key="11">
    <source>
        <dbReference type="Proteomes" id="UP000054359"/>
    </source>
</evidence>
<sequence>MTRKNKIQVGEDFRIAVHIAIKNFRHNEEQKEYEFPSSLTSSERAYLHRYCQQLGLKSKSRGEGANRFLTVYKKEGSTIVQADAVFELGHASHRQTVNLIQKFPITARERQELLPPTERDRILGQDMRDVSRTIGRLGSGIPMVPQHRCENDFTPFRQSLPIWNSKEEIIQMISCHQVVLISGETGSGKTTQVPQFILDHHSIIGQPCRIICTQPRRIAAITVAERVAMERDDKVGQSVGYQVRLESRVSPKTLLTFCTNGVLL</sequence>
<dbReference type="EMBL" id="KK121253">
    <property type="protein sequence ID" value="KFM80063.1"/>
    <property type="molecule type" value="Genomic_DNA"/>
</dbReference>
<dbReference type="Proteomes" id="UP000054359">
    <property type="component" value="Unassembled WGS sequence"/>
</dbReference>
<dbReference type="GO" id="GO:0003723">
    <property type="term" value="F:RNA binding"/>
    <property type="evidence" value="ECO:0007669"/>
    <property type="project" value="UniProtKB-KW"/>
</dbReference>
<dbReference type="Pfam" id="PF01424">
    <property type="entry name" value="R3H"/>
    <property type="match status" value="1"/>
</dbReference>
<dbReference type="PANTHER" id="PTHR18934:SF213">
    <property type="entry name" value="3'-5' RNA HELICASE YTHDC2"/>
    <property type="match status" value="1"/>
</dbReference>
<accession>A0A087URS4</accession>
<dbReference type="FunFam" id="3.30.1370.50:FF:000002">
    <property type="entry name" value="Immunoglobulin mu DNA-binding protein 2"/>
    <property type="match status" value="1"/>
</dbReference>
<dbReference type="InterPro" id="IPR014001">
    <property type="entry name" value="Helicase_ATP-bd"/>
</dbReference>
<dbReference type="OMA" id="FRIAVHI"/>
<keyword evidence="7" id="KW-0539">Nucleus</keyword>
<dbReference type="PROSITE" id="PS51061">
    <property type="entry name" value="R3H"/>
    <property type="match status" value="1"/>
</dbReference>
<evidence type="ECO:0000259" key="9">
    <source>
        <dbReference type="PROSITE" id="PS51192"/>
    </source>
</evidence>
<evidence type="ECO:0000313" key="10">
    <source>
        <dbReference type="EMBL" id="KFM80063.1"/>
    </source>
</evidence>
<dbReference type="PROSITE" id="PS51192">
    <property type="entry name" value="HELICASE_ATP_BIND_1"/>
    <property type="match status" value="1"/>
</dbReference>
<protein>
    <submittedName>
        <fullName evidence="10">Putative ATP-dependent RNA helicase YTHDC2</fullName>
    </submittedName>
</protein>
<feature type="non-terminal residue" evidence="10">
    <location>
        <position position="264"/>
    </location>
</feature>
<keyword evidence="6" id="KW-0694">RNA-binding</keyword>